<evidence type="ECO:0000256" key="2">
    <source>
        <dbReference type="ARBA" id="ARBA00023125"/>
    </source>
</evidence>
<dbReference type="Gene3D" id="3.40.190.10">
    <property type="entry name" value="Periplasmic binding protein-like II"/>
    <property type="match status" value="1"/>
</dbReference>
<dbReference type="GO" id="GO:0003677">
    <property type="term" value="F:DNA binding"/>
    <property type="evidence" value="ECO:0007669"/>
    <property type="project" value="UniProtKB-KW"/>
</dbReference>
<name>A0A0C2RI58_9BACL</name>
<dbReference type="Pfam" id="PF00392">
    <property type="entry name" value="GntR"/>
    <property type="match status" value="1"/>
</dbReference>
<dbReference type="RefSeq" id="WP_052474642.1">
    <property type="nucleotide sequence ID" value="NZ_JXRP01000009.1"/>
</dbReference>
<dbReference type="Gene3D" id="1.10.10.10">
    <property type="entry name" value="Winged helix-like DNA-binding domain superfamily/Winged helix DNA-binding domain"/>
    <property type="match status" value="1"/>
</dbReference>
<dbReference type="SUPFAM" id="SSF46785">
    <property type="entry name" value="Winged helix' DNA-binding domain"/>
    <property type="match status" value="1"/>
</dbReference>
<evidence type="ECO:0000259" key="4">
    <source>
        <dbReference type="PROSITE" id="PS50949"/>
    </source>
</evidence>
<dbReference type="CDD" id="cd07377">
    <property type="entry name" value="WHTH_GntR"/>
    <property type="match status" value="1"/>
</dbReference>
<evidence type="ECO:0000313" key="5">
    <source>
        <dbReference type="EMBL" id="KIL49850.1"/>
    </source>
</evidence>
<evidence type="ECO:0000256" key="3">
    <source>
        <dbReference type="ARBA" id="ARBA00023163"/>
    </source>
</evidence>
<proteinExistence type="predicted"/>
<keyword evidence="1" id="KW-0805">Transcription regulation</keyword>
<dbReference type="InterPro" id="IPR050490">
    <property type="entry name" value="Bact_solute-bd_prot1"/>
</dbReference>
<dbReference type="Proteomes" id="UP000031938">
    <property type="component" value="Unassembled WGS sequence"/>
</dbReference>
<protein>
    <recommendedName>
        <fullName evidence="4">HTH gntR-type domain-containing protein</fullName>
    </recommendedName>
</protein>
<dbReference type="SUPFAM" id="SSF53850">
    <property type="entry name" value="Periplasmic binding protein-like II"/>
    <property type="match status" value="1"/>
</dbReference>
<dbReference type="PATRIC" id="fig|889306.3.peg.1327"/>
<keyword evidence="3" id="KW-0804">Transcription</keyword>
<dbReference type="EMBL" id="JXRP01000009">
    <property type="protein sequence ID" value="KIL49850.1"/>
    <property type="molecule type" value="Genomic_DNA"/>
</dbReference>
<reference evidence="5 6" key="1">
    <citation type="submission" date="2015-01" db="EMBL/GenBank/DDBJ databases">
        <title>Genome sequencing of Jeotgalibacillus soli.</title>
        <authorList>
            <person name="Goh K.M."/>
            <person name="Chan K.-G."/>
            <person name="Yaakop A.S."/>
            <person name="Ee R."/>
            <person name="Gan H.M."/>
            <person name="Chan C.S."/>
        </authorList>
    </citation>
    <scope>NUCLEOTIDE SEQUENCE [LARGE SCALE GENOMIC DNA]</scope>
    <source>
        <strain evidence="5 6">P9</strain>
    </source>
</reference>
<dbReference type="AlphaFoldDB" id="A0A0C2RI58"/>
<dbReference type="PANTHER" id="PTHR43649">
    <property type="entry name" value="ARABINOSE-BINDING PROTEIN-RELATED"/>
    <property type="match status" value="1"/>
</dbReference>
<dbReference type="InterPro" id="IPR006059">
    <property type="entry name" value="SBP"/>
</dbReference>
<evidence type="ECO:0000256" key="1">
    <source>
        <dbReference type="ARBA" id="ARBA00023015"/>
    </source>
</evidence>
<dbReference type="GO" id="GO:0003700">
    <property type="term" value="F:DNA-binding transcription factor activity"/>
    <property type="evidence" value="ECO:0007669"/>
    <property type="project" value="InterPro"/>
</dbReference>
<dbReference type="PROSITE" id="PS50949">
    <property type="entry name" value="HTH_GNTR"/>
    <property type="match status" value="1"/>
</dbReference>
<dbReference type="OrthoDB" id="2374506at2"/>
<accession>A0A0C2RI58</accession>
<dbReference type="STRING" id="889306.KP78_13180"/>
<organism evidence="5 6">
    <name type="scientific">Jeotgalibacillus soli</name>
    <dbReference type="NCBI Taxonomy" id="889306"/>
    <lineage>
        <taxon>Bacteria</taxon>
        <taxon>Bacillati</taxon>
        <taxon>Bacillota</taxon>
        <taxon>Bacilli</taxon>
        <taxon>Bacillales</taxon>
        <taxon>Caryophanaceae</taxon>
        <taxon>Jeotgalibacillus</taxon>
    </lineage>
</organism>
<feature type="domain" description="HTH gntR-type" evidence="4">
    <location>
        <begin position="11"/>
        <end position="79"/>
    </location>
</feature>
<dbReference type="InterPro" id="IPR000524">
    <property type="entry name" value="Tscrpt_reg_HTH_GntR"/>
</dbReference>
<dbReference type="InterPro" id="IPR036390">
    <property type="entry name" value="WH_DNA-bd_sf"/>
</dbReference>
<gene>
    <name evidence="5" type="ORF">KP78_13180</name>
</gene>
<evidence type="ECO:0000313" key="6">
    <source>
        <dbReference type="Proteomes" id="UP000031938"/>
    </source>
</evidence>
<sequence length="472" mass="54531">MVKKTSREEFTKKLDNMMESIRDSIMKGEIQVGEYLPSELALVEEFQLSKNSVRKGLEILVQEGFIVKKSRVGNIVVSNRPFDQTILRVGYYPTLGREIRFHTLVKKFEEAYPSIKVQTIALSYEHYRQNVGDFFENDMIDAVTINLNDFDKFKGIQHSYFEPLPIEEDIYSFVTAPFQTEQSTYVQPLTFSPIVLCYNREHFDKADIGYPDSSWTWEKLLQQADGLKKANVDLLAGFYFHPLSVNRWPIFLLQQGLRFQREEGMRKVNGEQRLIKAARLLRKLFDEQDLMQTFLSDSDRDAEALFLEGRLSMVMTSYFSLNEMAKSDIPFDLAPLPYAEEAKTLLLSIGLAVNAQSSRKQAAECFVRYMTGEEAQEIIRRETLSIPARKSVAEITGNEKIVKPSRYYLYRETVPTFSPFSALGLSQADVEILRKELRYYFSGMMSEEMLGKRAARLLEERVQGAQMNMNQS</sequence>
<dbReference type="PRINTS" id="PR00035">
    <property type="entry name" value="HTHGNTR"/>
</dbReference>
<comment type="caution">
    <text evidence="5">The sequence shown here is derived from an EMBL/GenBank/DDBJ whole genome shotgun (WGS) entry which is preliminary data.</text>
</comment>
<dbReference type="PANTHER" id="PTHR43649:SF12">
    <property type="entry name" value="DIACETYLCHITOBIOSE BINDING PROTEIN DASA"/>
    <property type="match status" value="1"/>
</dbReference>
<keyword evidence="2" id="KW-0238">DNA-binding</keyword>
<dbReference type="InterPro" id="IPR036388">
    <property type="entry name" value="WH-like_DNA-bd_sf"/>
</dbReference>
<dbReference type="SMART" id="SM00345">
    <property type="entry name" value="HTH_GNTR"/>
    <property type="match status" value="1"/>
</dbReference>
<dbReference type="Pfam" id="PF01547">
    <property type="entry name" value="SBP_bac_1"/>
    <property type="match status" value="1"/>
</dbReference>
<keyword evidence="6" id="KW-1185">Reference proteome</keyword>